<proteinExistence type="predicted"/>
<evidence type="ECO:0000313" key="3">
    <source>
        <dbReference type="Proteomes" id="UP000027180"/>
    </source>
</evidence>
<keyword evidence="2" id="KW-0614">Plasmid</keyword>
<protein>
    <submittedName>
        <fullName evidence="2">Uncharacterized protein</fullName>
    </submittedName>
</protein>
<feature type="compositionally biased region" description="Polar residues" evidence="1">
    <location>
        <begin position="30"/>
        <end position="42"/>
    </location>
</feature>
<dbReference type="HOGENOM" id="CLU_2024850_0_0_5"/>
<dbReference type="KEGG" id="rei:IE4771_PE00123"/>
<sequence length="122" mass="13554">MNSIRAKLKARWARSQKPHRPSAAALWPPGQTNTPGSKSSPRLNAFPDRCDPLASTDARRSGHNGRQNAAVRDHPKGDSPPTMHMAASEKSNRRMASAKPADQNFIYHFERLIESRWCGLSP</sequence>
<organism evidence="2 3">
    <name type="scientific">Rhizobium etli bv. mimosae str. IE4771</name>
    <dbReference type="NCBI Taxonomy" id="1432050"/>
    <lineage>
        <taxon>Bacteria</taxon>
        <taxon>Pseudomonadati</taxon>
        <taxon>Pseudomonadota</taxon>
        <taxon>Alphaproteobacteria</taxon>
        <taxon>Hyphomicrobiales</taxon>
        <taxon>Rhizobiaceae</taxon>
        <taxon>Rhizobium/Agrobacterium group</taxon>
        <taxon>Rhizobium</taxon>
    </lineage>
</organism>
<accession>A0A060ICG7</accession>
<reference evidence="2 3" key="1">
    <citation type="submission" date="2013-12" db="EMBL/GenBank/DDBJ databases">
        <title>Complete genome sequence of Rhizobium etli bv. mimosae IE4771.</title>
        <authorList>
            <person name="Bustos P."/>
            <person name="Santamaria R.I."/>
            <person name="Lozano L."/>
            <person name="Ormeno-Orrillo E."/>
            <person name="Rogel M.A."/>
            <person name="Romero D."/>
            <person name="Cevallos M.A."/>
            <person name="Martinez-Romero E."/>
            <person name="Gonzalez V."/>
        </authorList>
    </citation>
    <scope>NUCLEOTIDE SEQUENCE [LARGE SCALE GENOMIC DNA]</scope>
    <source>
        <strain evidence="2 3">IE4771</strain>
        <plasmid evidence="3">Plasmid pRetIE4771e</plasmid>
    </source>
</reference>
<geneLocation type="plasmid" evidence="2 3">
    <name>pRetIE4771e</name>
</geneLocation>
<feature type="region of interest" description="Disordered" evidence="1">
    <location>
        <begin position="1"/>
        <end position="98"/>
    </location>
</feature>
<name>A0A060ICG7_RHIET</name>
<feature type="compositionally biased region" description="Basic residues" evidence="1">
    <location>
        <begin position="1"/>
        <end position="20"/>
    </location>
</feature>
<evidence type="ECO:0000256" key="1">
    <source>
        <dbReference type="SAM" id="MobiDB-lite"/>
    </source>
</evidence>
<gene>
    <name evidence="2" type="ORF">IE4771_PE00123</name>
</gene>
<evidence type="ECO:0000313" key="2">
    <source>
        <dbReference type="EMBL" id="AIC31349.1"/>
    </source>
</evidence>
<dbReference type="AlphaFoldDB" id="A0A060ICG7"/>
<dbReference type="Proteomes" id="UP000027180">
    <property type="component" value="Plasmid pRetIE4771e"/>
</dbReference>
<dbReference type="EMBL" id="CP006991">
    <property type="protein sequence ID" value="AIC31349.1"/>
    <property type="molecule type" value="Genomic_DNA"/>
</dbReference>